<dbReference type="RefSeq" id="WP_163132227.1">
    <property type="nucleotide sequence ID" value="NZ_JAYDYW010000006.1"/>
</dbReference>
<dbReference type="InterPro" id="IPR038444">
    <property type="entry name" value="DUF465_sf"/>
</dbReference>
<reference evidence="2" key="1">
    <citation type="submission" date="2023-07" db="EMBL/GenBank/DDBJ databases">
        <title>Draft genome sequence of Agarivorans aestuarii strain ZMCS4, a CAZymes producing bacteria isolated from the marine brown algae Clodostephus spongiosus.</title>
        <authorList>
            <person name="Lorente B."/>
            <person name="Cabral C."/>
            <person name="Frias J."/>
            <person name="Faria J."/>
            <person name="Toubarro D."/>
        </authorList>
    </citation>
    <scope>NUCLEOTIDE SEQUENCE [LARGE SCALE GENOMIC DNA]</scope>
    <source>
        <strain evidence="2">ZMCS4</strain>
    </source>
</reference>
<dbReference type="Pfam" id="PF04325">
    <property type="entry name" value="DUF465"/>
    <property type="match status" value="1"/>
</dbReference>
<name>A0ABU7G3K4_9ALTE</name>
<dbReference type="InterPro" id="IPR007420">
    <property type="entry name" value="DUF465"/>
</dbReference>
<dbReference type="Proteomes" id="UP001310248">
    <property type="component" value="Unassembled WGS sequence"/>
</dbReference>
<sequence>MLGENHALIFEFPEHRDKIHQLKVADSDFNALAKRYHQLDHKIRGLEATQVPAEDQYFMQMKLQRVQLKQQIFGILSQPASATVE</sequence>
<comment type="caution">
    <text evidence="1">The sequence shown here is derived from an EMBL/GenBank/DDBJ whole genome shotgun (WGS) entry which is preliminary data.</text>
</comment>
<organism evidence="1 2">
    <name type="scientific">Agarivorans aestuarii</name>
    <dbReference type="NCBI Taxonomy" id="1563703"/>
    <lineage>
        <taxon>Bacteria</taxon>
        <taxon>Pseudomonadati</taxon>
        <taxon>Pseudomonadota</taxon>
        <taxon>Gammaproteobacteria</taxon>
        <taxon>Alteromonadales</taxon>
        <taxon>Alteromonadaceae</taxon>
        <taxon>Agarivorans</taxon>
    </lineage>
</organism>
<protein>
    <submittedName>
        <fullName evidence="1">DUF465 domain-containing protein</fullName>
    </submittedName>
</protein>
<evidence type="ECO:0000313" key="1">
    <source>
        <dbReference type="EMBL" id="MEE1673979.1"/>
    </source>
</evidence>
<accession>A0ABU7G3K4</accession>
<proteinExistence type="predicted"/>
<keyword evidence="2" id="KW-1185">Reference proteome</keyword>
<dbReference type="Gene3D" id="6.10.280.50">
    <property type="match status" value="1"/>
</dbReference>
<gene>
    <name evidence="1" type="ORF">SNR37_003406</name>
</gene>
<evidence type="ECO:0000313" key="2">
    <source>
        <dbReference type="Proteomes" id="UP001310248"/>
    </source>
</evidence>
<dbReference type="EMBL" id="JAYDYW010000006">
    <property type="protein sequence ID" value="MEE1673979.1"/>
    <property type="molecule type" value="Genomic_DNA"/>
</dbReference>